<protein>
    <submittedName>
        <fullName evidence="2">Uncharacterized protein</fullName>
    </submittedName>
</protein>
<organism evidence="2 3">
    <name type="scientific">Eubacterium coprostanoligenes</name>
    <dbReference type="NCBI Taxonomy" id="290054"/>
    <lineage>
        <taxon>Bacteria</taxon>
        <taxon>Bacillati</taxon>
        <taxon>Bacillota</taxon>
        <taxon>Clostridia</taxon>
        <taxon>Eubacteriales</taxon>
        <taxon>Eubacteriaceae</taxon>
        <taxon>Eubacterium</taxon>
    </lineage>
</organism>
<name>A0A1T4NW52_9FIRM</name>
<dbReference type="RefSeq" id="WP_078769126.1">
    <property type="nucleotide sequence ID" value="NZ_FUWW01000034.1"/>
</dbReference>
<evidence type="ECO:0000256" key="1">
    <source>
        <dbReference type="SAM" id="MobiDB-lite"/>
    </source>
</evidence>
<dbReference type="STRING" id="290054.SAMN02745114_01712"/>
<proteinExistence type="predicted"/>
<dbReference type="EMBL" id="FUWW01000034">
    <property type="protein sequence ID" value="SJZ83425.1"/>
    <property type="molecule type" value="Genomic_DNA"/>
</dbReference>
<evidence type="ECO:0000313" key="2">
    <source>
        <dbReference type="EMBL" id="SJZ83425.1"/>
    </source>
</evidence>
<sequence>MTDSYKKKYKLNAKLTNKYCENAYNPTVQPDGKTEMGVPIPSPENIEYSKEYEEENEQS</sequence>
<reference evidence="2 3" key="1">
    <citation type="submission" date="2017-02" db="EMBL/GenBank/DDBJ databases">
        <authorList>
            <person name="Peterson S.W."/>
        </authorList>
    </citation>
    <scope>NUCLEOTIDE SEQUENCE [LARGE SCALE GENOMIC DNA]</scope>
    <source>
        <strain evidence="2 3">ATCC 51222</strain>
    </source>
</reference>
<accession>A0A1T4NW52</accession>
<dbReference type="AlphaFoldDB" id="A0A1T4NW52"/>
<evidence type="ECO:0000313" key="3">
    <source>
        <dbReference type="Proteomes" id="UP000190657"/>
    </source>
</evidence>
<gene>
    <name evidence="2" type="ORF">SAMN02745114_01712</name>
</gene>
<dbReference type="Proteomes" id="UP000190657">
    <property type="component" value="Unassembled WGS sequence"/>
</dbReference>
<keyword evidence="3" id="KW-1185">Reference proteome</keyword>
<feature type="region of interest" description="Disordered" evidence="1">
    <location>
        <begin position="23"/>
        <end position="59"/>
    </location>
</feature>